<feature type="domain" description="UDP-N-acetylglucosamine 2-epimerase" evidence="1">
    <location>
        <begin position="28"/>
        <end position="346"/>
    </location>
</feature>
<accession>A0A482YD98</accession>
<dbReference type="InterPro" id="IPR029767">
    <property type="entry name" value="WecB-like"/>
</dbReference>
<dbReference type="InterPro" id="IPR003331">
    <property type="entry name" value="UDP_GlcNAc_Epimerase_2_dom"/>
</dbReference>
<dbReference type="Proteomes" id="UP000291097">
    <property type="component" value="Unassembled WGS sequence"/>
</dbReference>
<proteinExistence type="predicted"/>
<dbReference type="SUPFAM" id="SSF53756">
    <property type="entry name" value="UDP-Glycosyltransferase/glycogen phosphorylase"/>
    <property type="match status" value="1"/>
</dbReference>
<dbReference type="Gene3D" id="3.40.50.2000">
    <property type="entry name" value="Glycogen Phosphorylase B"/>
    <property type="match status" value="2"/>
</dbReference>
<dbReference type="EMBL" id="SHMP01000004">
    <property type="protein sequence ID" value="RZV10809.1"/>
    <property type="molecule type" value="Genomic_DNA"/>
</dbReference>
<evidence type="ECO:0000313" key="2">
    <source>
        <dbReference type="EMBL" id="RZV10809.1"/>
    </source>
</evidence>
<gene>
    <name evidence="2" type="ORF">BDK88_1998</name>
</gene>
<dbReference type="AlphaFoldDB" id="A0A482YD98"/>
<dbReference type="Pfam" id="PF02350">
    <property type="entry name" value="Epimerase_2"/>
    <property type="match status" value="1"/>
</dbReference>
<dbReference type="PANTHER" id="PTHR43174">
    <property type="entry name" value="UDP-N-ACETYLGLUCOSAMINE 2-EPIMERASE"/>
    <property type="match status" value="1"/>
</dbReference>
<dbReference type="CDD" id="cd03786">
    <property type="entry name" value="GTB_UDP-GlcNAc_2-Epimerase"/>
    <property type="match status" value="1"/>
</dbReference>
<reference evidence="2 3" key="1">
    <citation type="submission" date="2019-02" db="EMBL/GenBank/DDBJ databases">
        <title>Genomic Encyclopedia of Archaeal and Bacterial Type Strains, Phase II (KMG-II): from individual species to whole genera.</title>
        <authorList>
            <person name="Goeker M."/>
        </authorList>
    </citation>
    <scope>NUCLEOTIDE SEQUENCE [LARGE SCALE GENOMIC DNA]</scope>
    <source>
        <strain evidence="2 3">DSM 18328</strain>
    </source>
</reference>
<name>A0A482YD98_9EURY</name>
<evidence type="ECO:0000313" key="3">
    <source>
        <dbReference type="Proteomes" id="UP000291097"/>
    </source>
</evidence>
<protein>
    <submittedName>
        <fullName evidence="2">UDP-N-acetylglucosamine 2-epimerase (Non-hydrolysing)</fullName>
    </submittedName>
</protein>
<sequence length="351" mass="38394">MNVLSVVGARPQFVKAAAVSQQLRGAHDELLVHTGQHYDPELSEVFFEELALPEPAFHLGVGSDSHATQTAEMMLELERIVDDESPDVVLVYGDTNSTLAAALVAAKSSTQLAHVEAGLRSYDWSMPEEVNRRLTDHCSDILFAPGQHAKETLAQEGISENVFVSGDVMYDTLVQISDRLHGTETGLDVPDEYVLATVHRAKNTDDRDRLESIIDAFSQLHVPVVFPAHPRTVTALQEYGLWERATEAARVIDPVTYGQFITLVEDAVCVATDSGGVQKEAFYLDTPCVTLRETTEWIETVDAGWNTLVGAETSEIVDAVRAAVDPPAKPELYGNGNAAARIVEQLERSVR</sequence>
<dbReference type="OrthoDB" id="7018at2157"/>
<dbReference type="NCBIfam" id="TIGR00236">
    <property type="entry name" value="wecB"/>
    <property type="match status" value="1"/>
</dbReference>
<dbReference type="RefSeq" id="WP_130500261.1">
    <property type="nucleotide sequence ID" value="NZ_SHMP01000004.1"/>
</dbReference>
<comment type="caution">
    <text evidence="2">The sequence shown here is derived from an EMBL/GenBank/DDBJ whole genome shotgun (WGS) entry which is preliminary data.</text>
</comment>
<dbReference type="PANTHER" id="PTHR43174:SF1">
    <property type="entry name" value="UDP-N-ACETYLGLUCOSAMINE 2-EPIMERASE"/>
    <property type="match status" value="1"/>
</dbReference>
<evidence type="ECO:0000259" key="1">
    <source>
        <dbReference type="Pfam" id="PF02350"/>
    </source>
</evidence>
<organism evidence="2 3">
    <name type="scientific">Natrinema hispanicum</name>
    <dbReference type="NCBI Taxonomy" id="392421"/>
    <lineage>
        <taxon>Archaea</taxon>
        <taxon>Methanobacteriati</taxon>
        <taxon>Methanobacteriota</taxon>
        <taxon>Stenosarchaea group</taxon>
        <taxon>Halobacteria</taxon>
        <taxon>Halobacteriales</taxon>
        <taxon>Natrialbaceae</taxon>
        <taxon>Natrinema</taxon>
    </lineage>
</organism>